<evidence type="ECO:0000313" key="3">
    <source>
        <dbReference type="Proteomes" id="UP000002630"/>
    </source>
</evidence>
<reference evidence="2 3" key="1">
    <citation type="journal article" date="2010" name="Nature">
        <title>The Ectocarpus genome and the independent evolution of multicellularity in brown algae.</title>
        <authorList>
            <person name="Cock J.M."/>
            <person name="Sterck L."/>
            <person name="Rouze P."/>
            <person name="Scornet D."/>
            <person name="Allen A.E."/>
            <person name="Amoutzias G."/>
            <person name="Anthouard V."/>
            <person name="Artiguenave F."/>
            <person name="Aury J.M."/>
            <person name="Badger J.H."/>
            <person name="Beszteri B."/>
            <person name="Billiau K."/>
            <person name="Bonnet E."/>
            <person name="Bothwell J.H."/>
            <person name="Bowler C."/>
            <person name="Boyen C."/>
            <person name="Brownlee C."/>
            <person name="Carrano C.J."/>
            <person name="Charrier B."/>
            <person name="Cho G.Y."/>
            <person name="Coelho S.M."/>
            <person name="Collen J."/>
            <person name="Corre E."/>
            <person name="Da Silva C."/>
            <person name="Delage L."/>
            <person name="Delaroque N."/>
            <person name="Dittami S.M."/>
            <person name="Doulbeau S."/>
            <person name="Elias M."/>
            <person name="Farnham G."/>
            <person name="Gachon C.M."/>
            <person name="Gschloessl B."/>
            <person name="Heesch S."/>
            <person name="Jabbari K."/>
            <person name="Jubin C."/>
            <person name="Kawai H."/>
            <person name="Kimura K."/>
            <person name="Kloareg B."/>
            <person name="Kupper F.C."/>
            <person name="Lang D."/>
            <person name="Le Bail A."/>
            <person name="Leblanc C."/>
            <person name="Lerouge P."/>
            <person name="Lohr M."/>
            <person name="Lopez P.J."/>
            <person name="Martens C."/>
            <person name="Maumus F."/>
            <person name="Michel G."/>
            <person name="Miranda-Saavedra D."/>
            <person name="Morales J."/>
            <person name="Moreau H."/>
            <person name="Motomura T."/>
            <person name="Nagasato C."/>
            <person name="Napoli C.A."/>
            <person name="Nelson D.R."/>
            <person name="Nyvall-Collen P."/>
            <person name="Peters A.F."/>
            <person name="Pommier C."/>
            <person name="Potin P."/>
            <person name="Poulain J."/>
            <person name="Quesneville H."/>
            <person name="Read B."/>
            <person name="Rensing S.A."/>
            <person name="Ritter A."/>
            <person name="Rousvoal S."/>
            <person name="Samanta M."/>
            <person name="Samson G."/>
            <person name="Schroeder D.C."/>
            <person name="Segurens B."/>
            <person name="Strittmatter M."/>
            <person name="Tonon T."/>
            <person name="Tregear J.W."/>
            <person name="Valentin K."/>
            <person name="von Dassow P."/>
            <person name="Yamagishi T."/>
            <person name="Van de Peer Y."/>
            <person name="Wincker P."/>
        </authorList>
    </citation>
    <scope>NUCLEOTIDE SEQUENCE [LARGE SCALE GENOMIC DNA]</scope>
    <source>
        <strain evidence="3">Ec32 / CCAP1310/4</strain>
    </source>
</reference>
<protein>
    <submittedName>
        <fullName evidence="2">Uncharacterized protein</fullName>
    </submittedName>
</protein>
<evidence type="ECO:0000256" key="1">
    <source>
        <dbReference type="SAM" id="MobiDB-lite"/>
    </source>
</evidence>
<evidence type="ECO:0000313" key="2">
    <source>
        <dbReference type="EMBL" id="CBN76088.1"/>
    </source>
</evidence>
<feature type="compositionally biased region" description="Low complexity" evidence="1">
    <location>
        <begin position="1"/>
        <end position="10"/>
    </location>
</feature>
<feature type="compositionally biased region" description="Low complexity" evidence="1">
    <location>
        <begin position="17"/>
        <end position="37"/>
    </location>
</feature>
<feature type="region of interest" description="Disordered" evidence="1">
    <location>
        <begin position="270"/>
        <end position="307"/>
    </location>
</feature>
<dbReference type="AlphaFoldDB" id="D8LKQ3"/>
<feature type="compositionally biased region" description="Low complexity" evidence="1">
    <location>
        <begin position="162"/>
        <end position="177"/>
    </location>
</feature>
<feature type="region of interest" description="Disordered" evidence="1">
    <location>
        <begin position="155"/>
        <end position="184"/>
    </location>
</feature>
<name>D8LKQ3_ECTSI</name>
<gene>
    <name evidence="2" type="ORF">Esi_0304_0005</name>
</gene>
<proteinExistence type="predicted"/>
<dbReference type="InParanoid" id="D8LKQ3"/>
<accession>D8LKQ3</accession>
<dbReference type="OrthoDB" id="441329at2759"/>
<feature type="compositionally biased region" description="Low complexity" evidence="1">
    <location>
        <begin position="294"/>
        <end position="305"/>
    </location>
</feature>
<sequence length="419" mass="39319">MCGELLSRESSGGRGSGTSTPLLSSSVSVSRDSPRGSAGSVEDFGAPATIGAADMNGGGGMDRPLLTRGRSSSSSGIGGGGAAAMVLDSGGGGRSGGGAGALHRGGMLGNMSGNGTGNGGVSDDGELPSCLVGILDSFLGGGGKSYVSDGNSIRSGSGGSAGNNNANEKSGNNNGAAPPLRSPSTITGIEMEVGRSAFARLGERGLDDIKDLSGAGISAPESPEGYYHLSDEAAAAMGAVYSSAARGNAPCDGVGLAAANAAAAAAAAASNKAAGAGPPPRVTAAGVGRGGSMSSGSSSSASTSSPFEGFRLREGVRGNMSDGAATTPGAIAAVTGGVSRLVLDTTNSGGGGGNGVSPSLASAVGHVSGGLAAGGGGGGGTAGPNSLKTVKITGTAEEVQLAEYLIRVSTTGGNMAAAS</sequence>
<dbReference type="Proteomes" id="UP000002630">
    <property type="component" value="Unassembled WGS sequence"/>
</dbReference>
<feature type="region of interest" description="Disordered" evidence="1">
    <location>
        <begin position="1"/>
        <end position="79"/>
    </location>
</feature>
<organism evidence="2 3">
    <name type="scientific">Ectocarpus siliculosus</name>
    <name type="common">Brown alga</name>
    <name type="synonym">Conferva siliculosa</name>
    <dbReference type="NCBI Taxonomy" id="2880"/>
    <lineage>
        <taxon>Eukaryota</taxon>
        <taxon>Sar</taxon>
        <taxon>Stramenopiles</taxon>
        <taxon>Ochrophyta</taxon>
        <taxon>PX clade</taxon>
        <taxon>Phaeophyceae</taxon>
        <taxon>Ectocarpales</taxon>
        <taxon>Ectocarpaceae</taxon>
        <taxon>Ectocarpus</taxon>
    </lineage>
</organism>
<dbReference type="EMBL" id="FN649760">
    <property type="protein sequence ID" value="CBN76088.1"/>
    <property type="molecule type" value="Genomic_DNA"/>
</dbReference>
<keyword evidence="3" id="KW-1185">Reference proteome</keyword>